<dbReference type="Pfam" id="PF14581">
    <property type="entry name" value="SseB_C"/>
    <property type="match status" value="1"/>
</dbReference>
<protein>
    <recommendedName>
        <fullName evidence="6">SseB protein N-terminal domain-containing protein</fullName>
    </recommendedName>
</protein>
<dbReference type="PATRIC" id="fig|1423784.4.peg.689"/>
<name>A0A0R1YT63_9LACO</name>
<reference evidence="4 5" key="1">
    <citation type="journal article" date="2015" name="Genome Announc.">
        <title>Expanding the biotechnology potential of lactobacilli through comparative genomics of 213 strains and associated genera.</title>
        <authorList>
            <person name="Sun Z."/>
            <person name="Harris H.M."/>
            <person name="McCann A."/>
            <person name="Guo C."/>
            <person name="Argimon S."/>
            <person name="Zhang W."/>
            <person name="Yang X."/>
            <person name="Jeffery I.B."/>
            <person name="Cooney J.C."/>
            <person name="Kagawa T.F."/>
            <person name="Liu W."/>
            <person name="Song Y."/>
            <person name="Salvetti E."/>
            <person name="Wrobel A."/>
            <person name="Rasinkangas P."/>
            <person name="Parkhill J."/>
            <person name="Rea M.C."/>
            <person name="O'Sullivan O."/>
            <person name="Ritari J."/>
            <person name="Douillard F.P."/>
            <person name="Paul Ross R."/>
            <person name="Yang R."/>
            <person name="Briner A.E."/>
            <person name="Felis G.E."/>
            <person name="de Vos W.M."/>
            <person name="Barrangou R."/>
            <person name="Klaenhammer T.R."/>
            <person name="Caufield P.W."/>
            <person name="Cui Y."/>
            <person name="Zhang H."/>
            <person name="O'Toole P.W."/>
        </authorList>
    </citation>
    <scope>NUCLEOTIDE SEQUENCE [LARGE SCALE GENOMIC DNA]</scope>
    <source>
        <strain evidence="4 5">DSM 5707</strain>
    </source>
</reference>
<dbReference type="InterPro" id="IPR027945">
    <property type="entry name" value="SseB_C"/>
</dbReference>
<evidence type="ECO:0000259" key="3">
    <source>
        <dbReference type="Pfam" id="PF14581"/>
    </source>
</evidence>
<accession>A0A0R1YT63</accession>
<proteinExistence type="predicted"/>
<dbReference type="InterPro" id="IPR009839">
    <property type="entry name" value="SseB_N"/>
</dbReference>
<feature type="compositionally biased region" description="Basic and acidic residues" evidence="1">
    <location>
        <begin position="17"/>
        <end position="26"/>
    </location>
</feature>
<gene>
    <name evidence="4" type="ORF">FC51_GL000684</name>
</gene>
<feature type="compositionally biased region" description="Polar residues" evidence="1">
    <location>
        <begin position="1"/>
        <end position="16"/>
    </location>
</feature>
<evidence type="ECO:0000313" key="5">
    <source>
        <dbReference type="Proteomes" id="UP000051957"/>
    </source>
</evidence>
<comment type="caution">
    <text evidence="4">The sequence shown here is derived from an EMBL/GenBank/DDBJ whole genome shotgun (WGS) entry which is preliminary data.</text>
</comment>
<organism evidence="4 5">
    <name type="scientific">Lentilactobacillus parabuchneri DSM 5707 = NBRC 107865</name>
    <dbReference type="NCBI Taxonomy" id="1423784"/>
    <lineage>
        <taxon>Bacteria</taxon>
        <taxon>Bacillati</taxon>
        <taxon>Bacillota</taxon>
        <taxon>Bacilli</taxon>
        <taxon>Lactobacillales</taxon>
        <taxon>Lactobacillaceae</taxon>
        <taxon>Lentilactobacillus</taxon>
    </lineage>
</organism>
<evidence type="ECO:0000313" key="4">
    <source>
        <dbReference type="EMBL" id="KRM45774.1"/>
    </source>
</evidence>
<dbReference type="EMBL" id="AZGK01000013">
    <property type="protein sequence ID" value="KRM45774.1"/>
    <property type="molecule type" value="Genomic_DNA"/>
</dbReference>
<dbReference type="AlphaFoldDB" id="A0A0R1YT63"/>
<feature type="domain" description="SseB protein N-terminal" evidence="2">
    <location>
        <begin position="48"/>
        <end position="158"/>
    </location>
</feature>
<evidence type="ECO:0008006" key="6">
    <source>
        <dbReference type="Google" id="ProtNLM"/>
    </source>
</evidence>
<dbReference type="Proteomes" id="UP000051957">
    <property type="component" value="Unassembled WGS sequence"/>
</dbReference>
<evidence type="ECO:0000259" key="2">
    <source>
        <dbReference type="Pfam" id="PF07179"/>
    </source>
</evidence>
<sequence>METDSATNNHPVQQPKQQHDPDRHPDGIMSFRTSGFSQRLQSFMNQPMDPELEHRFAAALMEMSFYAPVQSGRRHASAKQPRPAFTLSVAVTTYLADGYKYIPVFTDLAKMQRFMAGSPNMDPFRSFEFTSSELMEEAEQYNLKGILINPGEQSFPLTLEYWDYIHQVAPVVASQNQDEDFKYQLINPTPTKLEETLSQSLRHIRKAKAAWLIKLKPNNDNSYQYTVLVDYRGKPNDFEVKVSRKLAMAAHRYLPYGADIIVGRLEGRLGDEVKHNVDAFYKRTGWLSS</sequence>
<feature type="region of interest" description="Disordered" evidence="1">
    <location>
        <begin position="1"/>
        <end position="27"/>
    </location>
</feature>
<dbReference type="Pfam" id="PF07179">
    <property type="entry name" value="SseB"/>
    <property type="match status" value="1"/>
</dbReference>
<evidence type="ECO:0000256" key="1">
    <source>
        <dbReference type="SAM" id="MobiDB-lite"/>
    </source>
</evidence>
<feature type="domain" description="SseB protein C-terminal" evidence="3">
    <location>
        <begin position="189"/>
        <end position="283"/>
    </location>
</feature>